<dbReference type="Proteomes" id="UP001432322">
    <property type="component" value="Unassembled WGS sequence"/>
</dbReference>
<comment type="caution">
    <text evidence="1">The sequence shown here is derived from an EMBL/GenBank/DDBJ whole genome shotgun (WGS) entry which is preliminary data.</text>
</comment>
<reference evidence="1" key="1">
    <citation type="submission" date="2023-10" db="EMBL/GenBank/DDBJ databases">
        <title>Genome assembly of Pristionchus species.</title>
        <authorList>
            <person name="Yoshida K."/>
            <person name="Sommer R.J."/>
        </authorList>
    </citation>
    <scope>NUCLEOTIDE SEQUENCE</scope>
    <source>
        <strain evidence="1">RS5133</strain>
    </source>
</reference>
<sequence length="111" mass="12825">ISESVTVSSFQLETGHFLLQNLRRWIRGQVDKDVVFLRSKSKLDIDHELAAVLKQHTNSQQPCKKRRVENNGDGVEKRETDMKCSDFYCLLLTPHEKRNLIKENGGVTHFS</sequence>
<protein>
    <recommendedName>
        <fullName evidence="3">BRCT domain-containing protein</fullName>
    </recommendedName>
</protein>
<evidence type="ECO:0000313" key="1">
    <source>
        <dbReference type="EMBL" id="GMT10037.1"/>
    </source>
</evidence>
<accession>A0AAV5UTY6</accession>
<gene>
    <name evidence="1" type="ORF">PFISCL1PPCAC_1334</name>
</gene>
<name>A0AAV5UTY6_9BILA</name>
<proteinExistence type="predicted"/>
<feature type="non-terminal residue" evidence="1">
    <location>
        <position position="1"/>
    </location>
</feature>
<evidence type="ECO:0000313" key="2">
    <source>
        <dbReference type="Proteomes" id="UP001432322"/>
    </source>
</evidence>
<organism evidence="1 2">
    <name type="scientific">Pristionchus fissidentatus</name>
    <dbReference type="NCBI Taxonomy" id="1538716"/>
    <lineage>
        <taxon>Eukaryota</taxon>
        <taxon>Metazoa</taxon>
        <taxon>Ecdysozoa</taxon>
        <taxon>Nematoda</taxon>
        <taxon>Chromadorea</taxon>
        <taxon>Rhabditida</taxon>
        <taxon>Rhabditina</taxon>
        <taxon>Diplogasteromorpha</taxon>
        <taxon>Diplogasteroidea</taxon>
        <taxon>Neodiplogasteridae</taxon>
        <taxon>Pristionchus</taxon>
    </lineage>
</organism>
<dbReference type="EMBL" id="BTSY01000001">
    <property type="protein sequence ID" value="GMT10037.1"/>
    <property type="molecule type" value="Genomic_DNA"/>
</dbReference>
<dbReference type="AlphaFoldDB" id="A0AAV5UTY6"/>
<keyword evidence="2" id="KW-1185">Reference proteome</keyword>
<evidence type="ECO:0008006" key="3">
    <source>
        <dbReference type="Google" id="ProtNLM"/>
    </source>
</evidence>